<feature type="transmembrane region" description="Helical" evidence="8">
    <location>
        <begin position="466"/>
        <end position="493"/>
    </location>
</feature>
<reference evidence="9 10" key="2">
    <citation type="journal article" date="2011" name="J. Bacteriol.">
        <title>Genomes of three methylotrophs from a single niche uncover genetic and metabolic divergence of Methylophilaceae.</title>
        <authorList>
            <person name="Lapidus A."/>
            <person name="Clum A."/>
            <person name="Labutti K."/>
            <person name="Kaluzhnaya M.G."/>
            <person name="Lim S."/>
            <person name="Beck D.A."/>
            <person name="Glavina Del Rio T."/>
            <person name="Nolan M."/>
            <person name="Mavromatis K."/>
            <person name="Huntemann M."/>
            <person name="Lucas S."/>
            <person name="Lidstrom M.E."/>
            <person name="Ivanova N."/>
            <person name="Chistoserdova L."/>
        </authorList>
    </citation>
    <scope>NUCLEOTIDE SEQUENCE [LARGE SCALE GENOMIC DNA]</scope>
    <source>
        <strain evidence="9 10">301</strain>
    </source>
</reference>
<feature type="transmembrane region" description="Helical" evidence="8">
    <location>
        <begin position="386"/>
        <end position="407"/>
    </location>
</feature>
<dbReference type="STRING" id="666681.M301_1460"/>
<comment type="similarity">
    <text evidence="2">Belongs to the resistance-nodulation-cell division (RND) (TC 2.A.6) family.</text>
</comment>
<evidence type="ECO:0000313" key="10">
    <source>
        <dbReference type="Proteomes" id="UP000000383"/>
    </source>
</evidence>
<evidence type="ECO:0000256" key="1">
    <source>
        <dbReference type="ARBA" id="ARBA00004651"/>
    </source>
</evidence>
<feature type="transmembrane region" description="Helical" evidence="8">
    <location>
        <begin position="916"/>
        <end position="936"/>
    </location>
</feature>
<dbReference type="GO" id="GO:0008324">
    <property type="term" value="F:monoatomic cation transmembrane transporter activity"/>
    <property type="evidence" value="ECO:0007669"/>
    <property type="project" value="InterPro"/>
</dbReference>
<evidence type="ECO:0000256" key="3">
    <source>
        <dbReference type="ARBA" id="ARBA00022448"/>
    </source>
</evidence>
<dbReference type="eggNOG" id="COG3696">
    <property type="taxonomic scope" value="Bacteria"/>
</dbReference>
<dbReference type="PROSITE" id="PS51257">
    <property type="entry name" value="PROKAR_LIPOPROTEIN"/>
    <property type="match status" value="1"/>
</dbReference>
<name>D7DIF7_METV0</name>
<dbReference type="Gene3D" id="3.30.70.1320">
    <property type="entry name" value="Multidrug efflux transporter AcrB pore domain like"/>
    <property type="match status" value="1"/>
</dbReference>
<dbReference type="Gene3D" id="3.30.70.1430">
    <property type="entry name" value="Multidrug efflux transporter AcrB pore domain"/>
    <property type="match status" value="2"/>
</dbReference>
<dbReference type="InterPro" id="IPR004763">
    <property type="entry name" value="CusA-like"/>
</dbReference>
<keyword evidence="3" id="KW-0813">Transport</keyword>
<proteinExistence type="inferred from homology"/>
<evidence type="ECO:0000256" key="6">
    <source>
        <dbReference type="ARBA" id="ARBA00022989"/>
    </source>
</evidence>
<dbReference type="Gene3D" id="3.30.2090.10">
    <property type="entry name" value="Multidrug efflux transporter AcrB TolC docking domain, DN and DC subdomains"/>
    <property type="match status" value="2"/>
</dbReference>
<feature type="transmembrane region" description="Helical" evidence="8">
    <location>
        <begin position="360"/>
        <end position="380"/>
    </location>
</feature>
<feature type="transmembrane region" description="Helical" evidence="8">
    <location>
        <begin position="957"/>
        <end position="976"/>
    </location>
</feature>
<dbReference type="NCBIfam" id="TIGR00914">
    <property type="entry name" value="2A0601"/>
    <property type="match status" value="1"/>
</dbReference>
<dbReference type="SUPFAM" id="SSF82693">
    <property type="entry name" value="Multidrug efflux transporter AcrB pore domain, PN1, PN2, PC1 and PC2 subdomains"/>
    <property type="match status" value="2"/>
</dbReference>
<dbReference type="SUPFAM" id="SSF82866">
    <property type="entry name" value="Multidrug efflux transporter AcrB transmembrane domain"/>
    <property type="match status" value="2"/>
</dbReference>
<evidence type="ECO:0000313" key="9">
    <source>
        <dbReference type="EMBL" id="ADI29842.1"/>
    </source>
</evidence>
<accession>D7DIF7</accession>
<dbReference type="KEGG" id="meh:M301_1460"/>
<gene>
    <name evidence="9" type="ordered locus">M301_1460</name>
</gene>
<evidence type="ECO:0000256" key="5">
    <source>
        <dbReference type="ARBA" id="ARBA00022692"/>
    </source>
</evidence>
<feature type="transmembrane region" description="Helical" evidence="8">
    <location>
        <begin position="885"/>
        <end position="904"/>
    </location>
</feature>
<keyword evidence="10" id="KW-1185">Reference proteome</keyword>
<feature type="transmembrane region" description="Helical" evidence="8">
    <location>
        <begin position="524"/>
        <end position="543"/>
    </location>
</feature>
<dbReference type="HOGENOM" id="CLU_002755_1_2_4"/>
<dbReference type="InterPro" id="IPR027463">
    <property type="entry name" value="AcrB_DN_DC_subdom"/>
</dbReference>
<dbReference type="Pfam" id="PF00873">
    <property type="entry name" value="ACR_tran"/>
    <property type="match status" value="1"/>
</dbReference>
<sequence length="1018" mass="110580">MNKLIEISLKNPLLIFIFTACILFGGLYAAKELPIDAFPDVSSTQVKIIMKSPGLTPEEVEARITAPLEIEMLGLPNQTMLRSVAKYGLTDITIDFADGTDIYWARNQVAERINAVRGDLPSDATGGIAPMTTPLGEMLMFTVEGGGLSLTENRSLLDWVIRPQLRSLEGVADVNSLGGKVKTFEIVPDLNAMQARGITLDSLQIALERNNRNDGAGRLSQGEEAIIVRSEGRINALNDILNTVVKADTNVVVRVKDIASVNISNLTRNGAVSHNGQGEVVEGLVLGLRGANAQKLVEGVKAKLAEIEPTLPKGVKLNIFYNRGNLVDKAIHGVSKAMLEAIVLVLILLMLFLGNIRAAVTVALVLPLSALVTFMLMRYFGVSANLMSLGGLTIAIGMLVDAAVVVVENIESKLAHYDGKSNKIALILQAVKEVSTPVISGIVIIIVVFLPLLTLQGLEGKLFAPVALTIVFALAASLLLSLTVIPVFAAMLITKKHHAEPWLVRQALRVYTPILKMALNKSKLVMLIAITFLVLTMVVYTQIGKTFMPTMDEGDIIMGSEKLPSITLNQSVAMDNAIQKAILKDVPEVAQVVSRVGSDELGLDPMGLNQTDNFVILKPRDQWRTQNKDDIIDSLRQVMTNFAGIDYSFTQPIDMRVNEMILGVRGDLAIKLYGTDLKVLGEKAEKIKSILEGIQGAQDVYTPQNSGVQYLSVNIDREKAGRLGFDVTRIQDALRVQVEGLQLGIVQEAERRIPLVIKGAESLRLSPADFANIRITSSEGVSVPLATLATLDRIEGPVKIDRERASRMVVVTSNVKGRDLVSFVEEAKQKITNQVKLDSGYRIQFGGQFENQQRAAQRLSIVIPIAILMIFILLFSTFHSIRQTVLILANIPFAMIGGVFALWVSGEYLSVPASVGFIALLGIAVLNGVVMMTYFNQLEDEGLQLIDVVMEGAKRRLRPVLMTASIAAFGLVPLLFATGPGSEIQKPLAIVVIGGLITSTILTLILLPMLYQRFGGRR</sequence>
<keyword evidence="6 8" id="KW-1133">Transmembrane helix</keyword>
<feature type="transmembrane region" description="Helical" evidence="8">
    <location>
        <begin position="337"/>
        <end position="353"/>
    </location>
</feature>
<evidence type="ECO:0000256" key="7">
    <source>
        <dbReference type="ARBA" id="ARBA00023136"/>
    </source>
</evidence>
<reference evidence="10" key="1">
    <citation type="submission" date="2010-05" db="EMBL/GenBank/DDBJ databases">
        <title>Complete sequence of Methylotenera sp. 301.</title>
        <authorList>
            <person name="Lucas S."/>
            <person name="Copeland A."/>
            <person name="Lapidus A."/>
            <person name="Cheng J.-F."/>
            <person name="Bruce D."/>
            <person name="Goodwin L."/>
            <person name="Pitluck S."/>
            <person name="Clum A."/>
            <person name="Land M."/>
            <person name="Hauser L."/>
            <person name="Kyrpides N."/>
            <person name="Ivanova N."/>
            <person name="Chistoservova L."/>
            <person name="Kalyuzhnaya M."/>
            <person name="Woyke T."/>
        </authorList>
    </citation>
    <scope>NUCLEOTIDE SEQUENCE [LARGE SCALE GENOMIC DNA]</scope>
    <source>
        <strain evidence="10">301</strain>
    </source>
</reference>
<dbReference type="GO" id="GO:0042910">
    <property type="term" value="F:xenobiotic transmembrane transporter activity"/>
    <property type="evidence" value="ECO:0007669"/>
    <property type="project" value="TreeGrafter"/>
</dbReference>
<keyword evidence="5 8" id="KW-0812">Transmembrane</keyword>
<dbReference type="Proteomes" id="UP000000383">
    <property type="component" value="Chromosome"/>
</dbReference>
<dbReference type="PANTHER" id="PTHR32063:SF68">
    <property type="entry name" value="PROBALE CATION EFFLUX SYSTEM PROTEIN"/>
    <property type="match status" value="1"/>
</dbReference>
<dbReference type="InterPro" id="IPR001036">
    <property type="entry name" value="Acrflvin-R"/>
</dbReference>
<dbReference type="PRINTS" id="PR00702">
    <property type="entry name" value="ACRIFLAVINRP"/>
</dbReference>
<evidence type="ECO:0000256" key="4">
    <source>
        <dbReference type="ARBA" id="ARBA00022475"/>
    </source>
</evidence>
<feature type="transmembrane region" description="Helical" evidence="8">
    <location>
        <begin position="434"/>
        <end position="454"/>
    </location>
</feature>
<keyword evidence="4" id="KW-1003">Cell membrane</keyword>
<dbReference type="Gene3D" id="3.30.70.1440">
    <property type="entry name" value="Multidrug efflux transporter AcrB pore domain"/>
    <property type="match status" value="1"/>
</dbReference>
<feature type="transmembrane region" description="Helical" evidence="8">
    <location>
        <begin position="988"/>
        <end position="1011"/>
    </location>
</feature>
<dbReference type="RefSeq" id="WP_013148154.1">
    <property type="nucleotide sequence ID" value="NC_014207.1"/>
</dbReference>
<evidence type="ECO:0000256" key="2">
    <source>
        <dbReference type="ARBA" id="ARBA00010942"/>
    </source>
</evidence>
<dbReference type="GO" id="GO:0005886">
    <property type="term" value="C:plasma membrane"/>
    <property type="evidence" value="ECO:0007669"/>
    <property type="project" value="UniProtKB-SubCell"/>
</dbReference>
<protein>
    <submittedName>
        <fullName evidence="9">Heavy metal efflux pump, CzcA family</fullName>
    </submittedName>
</protein>
<comment type="subcellular location">
    <subcellularLocation>
        <location evidence="1">Cell membrane</location>
        <topology evidence="1">Multi-pass membrane protein</topology>
    </subcellularLocation>
</comment>
<dbReference type="PANTHER" id="PTHR32063">
    <property type="match status" value="1"/>
</dbReference>
<dbReference type="SUPFAM" id="SSF82714">
    <property type="entry name" value="Multidrug efflux transporter AcrB TolC docking domain, DN and DC subdomains"/>
    <property type="match status" value="2"/>
</dbReference>
<dbReference type="AlphaFoldDB" id="D7DIF7"/>
<feature type="transmembrane region" description="Helical" evidence="8">
    <location>
        <begin position="859"/>
        <end position="878"/>
    </location>
</feature>
<dbReference type="OrthoDB" id="9176633at2"/>
<dbReference type="EMBL" id="CP002056">
    <property type="protein sequence ID" value="ADI29842.1"/>
    <property type="molecule type" value="Genomic_DNA"/>
</dbReference>
<keyword evidence="7 8" id="KW-0472">Membrane</keyword>
<evidence type="ECO:0000256" key="8">
    <source>
        <dbReference type="SAM" id="Phobius"/>
    </source>
</evidence>
<organism evidence="9 10">
    <name type="scientific">Methylotenera versatilis (strain 301)</name>
    <dbReference type="NCBI Taxonomy" id="666681"/>
    <lineage>
        <taxon>Bacteria</taxon>
        <taxon>Pseudomonadati</taxon>
        <taxon>Pseudomonadota</taxon>
        <taxon>Betaproteobacteria</taxon>
        <taxon>Nitrosomonadales</taxon>
        <taxon>Methylophilaceae</taxon>
        <taxon>Methylotenera</taxon>
    </lineage>
</organism>
<dbReference type="Gene3D" id="1.20.1640.10">
    <property type="entry name" value="Multidrug efflux transporter AcrB transmembrane domain"/>
    <property type="match status" value="2"/>
</dbReference>